<dbReference type="AlphaFoldDB" id="A0A4Z2H4R0"/>
<comment type="caution">
    <text evidence="1">The sequence shown here is derived from an EMBL/GenBank/DDBJ whole genome shotgun (WGS) entry which is preliminary data.</text>
</comment>
<organism evidence="1 2">
    <name type="scientific">Liparis tanakae</name>
    <name type="common">Tanaka's snailfish</name>
    <dbReference type="NCBI Taxonomy" id="230148"/>
    <lineage>
        <taxon>Eukaryota</taxon>
        <taxon>Metazoa</taxon>
        <taxon>Chordata</taxon>
        <taxon>Craniata</taxon>
        <taxon>Vertebrata</taxon>
        <taxon>Euteleostomi</taxon>
        <taxon>Actinopterygii</taxon>
        <taxon>Neopterygii</taxon>
        <taxon>Teleostei</taxon>
        <taxon>Neoteleostei</taxon>
        <taxon>Acanthomorphata</taxon>
        <taxon>Eupercaria</taxon>
        <taxon>Perciformes</taxon>
        <taxon>Cottioidei</taxon>
        <taxon>Cottales</taxon>
        <taxon>Liparidae</taxon>
        <taxon>Liparis</taxon>
    </lineage>
</organism>
<evidence type="ECO:0000313" key="1">
    <source>
        <dbReference type="EMBL" id="TNN60073.1"/>
    </source>
</evidence>
<reference evidence="1 2" key="1">
    <citation type="submission" date="2019-03" db="EMBL/GenBank/DDBJ databases">
        <title>First draft genome of Liparis tanakae, snailfish: a comprehensive survey of snailfish specific genes.</title>
        <authorList>
            <person name="Kim W."/>
            <person name="Song I."/>
            <person name="Jeong J.-H."/>
            <person name="Kim D."/>
            <person name="Kim S."/>
            <person name="Ryu S."/>
            <person name="Song J.Y."/>
            <person name="Lee S.K."/>
        </authorList>
    </citation>
    <scope>NUCLEOTIDE SEQUENCE [LARGE SCALE GENOMIC DNA]</scope>
    <source>
        <tissue evidence="1">Muscle</tissue>
    </source>
</reference>
<sequence length="165" mass="18439">MMITEMKEGTLGEVASHMFRQHVGHQSFIPASHLIHFLLLLMDLDLPEEQVLKAGHVIAVEDVPPAVDVNNAGGHCDEQHQCELDHVTDLNQHGGGHQCQHSNLEKKNLHAHRLSLRVEDKVEILTMSTMSAMVSIKMAAIAQVLRAQRVWSIQVENDTSFWGNT</sequence>
<keyword evidence="2" id="KW-1185">Reference proteome</keyword>
<accession>A0A4Z2H4R0</accession>
<evidence type="ECO:0000313" key="2">
    <source>
        <dbReference type="Proteomes" id="UP000314294"/>
    </source>
</evidence>
<name>A0A4Z2H4R0_9TELE</name>
<dbReference type="EMBL" id="SRLO01000341">
    <property type="protein sequence ID" value="TNN60073.1"/>
    <property type="molecule type" value="Genomic_DNA"/>
</dbReference>
<protein>
    <submittedName>
        <fullName evidence="1">Uncharacterized protein</fullName>
    </submittedName>
</protein>
<dbReference type="Proteomes" id="UP000314294">
    <property type="component" value="Unassembled WGS sequence"/>
</dbReference>
<dbReference type="OrthoDB" id="10680022at2759"/>
<gene>
    <name evidence="1" type="ORF">EYF80_029742</name>
</gene>
<proteinExistence type="predicted"/>